<evidence type="ECO:0000256" key="1">
    <source>
        <dbReference type="ARBA" id="ARBA00024322"/>
    </source>
</evidence>
<organism evidence="4 5">
    <name type="scientific">Roseospira marina</name>
    <dbReference type="NCBI Taxonomy" id="140057"/>
    <lineage>
        <taxon>Bacteria</taxon>
        <taxon>Pseudomonadati</taxon>
        <taxon>Pseudomonadota</taxon>
        <taxon>Alphaproteobacteria</taxon>
        <taxon>Rhodospirillales</taxon>
        <taxon>Rhodospirillaceae</taxon>
        <taxon>Roseospira</taxon>
    </lineage>
</organism>
<evidence type="ECO:0000313" key="5">
    <source>
        <dbReference type="Proteomes" id="UP000324065"/>
    </source>
</evidence>
<dbReference type="InterPro" id="IPR000249">
    <property type="entry name" value="BMC_dom"/>
</dbReference>
<dbReference type="Proteomes" id="UP000324065">
    <property type="component" value="Unassembled WGS sequence"/>
</dbReference>
<dbReference type="EMBL" id="VWPJ01000002">
    <property type="protein sequence ID" value="KAA5607067.1"/>
    <property type="molecule type" value="Genomic_DNA"/>
</dbReference>
<keyword evidence="5" id="KW-1185">Reference proteome</keyword>
<sequence>MNARIINAPGPDVMHMLGRRIHPDMRATVKEQTFGAVGLVQASVADLYFFADVAQKAADVLVVELFGSCPQHVTTLAFFGETSAVRTAMQAIERA</sequence>
<dbReference type="SMART" id="SM00877">
    <property type="entry name" value="BMC"/>
    <property type="match status" value="1"/>
</dbReference>
<feature type="domain" description="Bacterial microcompartment" evidence="3">
    <location>
        <begin position="35"/>
        <end position="95"/>
    </location>
</feature>
<dbReference type="InterPro" id="IPR037233">
    <property type="entry name" value="CcmK-like_sf"/>
</dbReference>
<reference evidence="4 5" key="1">
    <citation type="submission" date="2019-09" db="EMBL/GenBank/DDBJ databases">
        <title>Genome sequence of Roseospira marina, one of the more divergent members of the non-sulfur purple photosynthetic bacterial family, the Rhodospirillaceae.</title>
        <authorList>
            <person name="Meyer T."/>
            <person name="Kyndt J."/>
        </authorList>
    </citation>
    <scope>NUCLEOTIDE SEQUENCE [LARGE SCALE GENOMIC DNA]</scope>
    <source>
        <strain evidence="4 5">DSM 15113</strain>
    </source>
</reference>
<dbReference type="GO" id="GO:0031469">
    <property type="term" value="C:bacterial microcompartment"/>
    <property type="evidence" value="ECO:0007669"/>
    <property type="project" value="UniProtKB-SubCell"/>
</dbReference>
<dbReference type="SUPFAM" id="SSF143414">
    <property type="entry name" value="CcmK-like"/>
    <property type="match status" value="1"/>
</dbReference>
<dbReference type="Gene3D" id="3.30.70.1710">
    <property type="match status" value="1"/>
</dbReference>
<dbReference type="RefSeq" id="WP_150061077.1">
    <property type="nucleotide sequence ID" value="NZ_JACHII010000003.1"/>
</dbReference>
<name>A0A5M6IGQ0_9PROT</name>
<evidence type="ECO:0000313" key="4">
    <source>
        <dbReference type="EMBL" id="KAA5607067.1"/>
    </source>
</evidence>
<comment type="caution">
    <text evidence="4">The sequence shown here is derived from an EMBL/GenBank/DDBJ whole genome shotgun (WGS) entry which is preliminary data.</text>
</comment>
<dbReference type="Pfam" id="PF00936">
    <property type="entry name" value="BMC"/>
    <property type="match status" value="1"/>
</dbReference>
<accession>A0A5M6IGQ0</accession>
<proteinExistence type="predicted"/>
<evidence type="ECO:0000256" key="2">
    <source>
        <dbReference type="ARBA" id="ARBA00024446"/>
    </source>
</evidence>
<gene>
    <name evidence="4" type="ORF">F1188_03950</name>
</gene>
<protein>
    <submittedName>
        <fullName evidence="4">BMC domain-containing protein</fullName>
    </submittedName>
</protein>
<comment type="subcellular location">
    <subcellularLocation>
        <location evidence="1">Bacterial microcompartment</location>
    </subcellularLocation>
</comment>
<keyword evidence="2" id="KW-1283">Bacterial microcompartment</keyword>
<evidence type="ECO:0000259" key="3">
    <source>
        <dbReference type="SMART" id="SM00877"/>
    </source>
</evidence>
<dbReference type="OrthoDB" id="3182611at2"/>
<dbReference type="AlphaFoldDB" id="A0A5M6IGQ0"/>